<protein>
    <submittedName>
        <fullName evidence="3">MlaD family protein</fullName>
    </submittedName>
</protein>
<keyword evidence="1" id="KW-0472">Membrane</keyword>
<organism evidence="3 4">
    <name type="scientific">Hirschia litorea</name>
    <dbReference type="NCBI Taxonomy" id="1199156"/>
    <lineage>
        <taxon>Bacteria</taxon>
        <taxon>Pseudomonadati</taxon>
        <taxon>Pseudomonadota</taxon>
        <taxon>Alphaproteobacteria</taxon>
        <taxon>Hyphomonadales</taxon>
        <taxon>Hyphomonadaceae</taxon>
        <taxon>Hirschia</taxon>
    </lineage>
</organism>
<proteinExistence type="predicted"/>
<feature type="domain" description="Mce/MlaD" evidence="2">
    <location>
        <begin position="47"/>
        <end position="116"/>
    </location>
</feature>
<dbReference type="EMBL" id="JBHTBR010000005">
    <property type="protein sequence ID" value="MFC7291838.1"/>
    <property type="molecule type" value="Genomic_DNA"/>
</dbReference>
<dbReference type="InterPro" id="IPR003399">
    <property type="entry name" value="Mce/MlaD"/>
</dbReference>
<evidence type="ECO:0000313" key="3">
    <source>
        <dbReference type="EMBL" id="MFC7291838.1"/>
    </source>
</evidence>
<dbReference type="RefSeq" id="WP_382167076.1">
    <property type="nucleotide sequence ID" value="NZ_JBHTBR010000005.1"/>
</dbReference>
<name>A0ABW2ILT0_9PROT</name>
<keyword evidence="4" id="KW-1185">Reference proteome</keyword>
<dbReference type="PANTHER" id="PTHR36698:SF2">
    <property type="entry name" value="MCE_MLAD DOMAIN-CONTAINING PROTEIN"/>
    <property type="match status" value="1"/>
</dbReference>
<gene>
    <name evidence="3" type="ORF">ACFQS8_09445</name>
</gene>
<accession>A0ABW2ILT0</accession>
<evidence type="ECO:0000259" key="2">
    <source>
        <dbReference type="Pfam" id="PF02470"/>
    </source>
</evidence>
<keyword evidence="1" id="KW-0812">Transmembrane</keyword>
<keyword evidence="1" id="KW-1133">Transmembrane helix</keyword>
<evidence type="ECO:0000256" key="1">
    <source>
        <dbReference type="SAM" id="Phobius"/>
    </source>
</evidence>
<comment type="caution">
    <text evidence="3">The sequence shown here is derived from an EMBL/GenBank/DDBJ whole genome shotgun (WGS) entry which is preliminary data.</text>
</comment>
<dbReference type="PANTHER" id="PTHR36698">
    <property type="entry name" value="BLL5892 PROTEIN"/>
    <property type="match status" value="1"/>
</dbReference>
<dbReference type="Proteomes" id="UP001596492">
    <property type="component" value="Unassembled WGS sequence"/>
</dbReference>
<dbReference type="Pfam" id="PF02470">
    <property type="entry name" value="MlaD"/>
    <property type="match status" value="1"/>
</dbReference>
<sequence length="314" mass="34008">METRANYGLIGAFVLLAMAAFVLFAVWISKVQFSKEYSVFDVVFEGAVNGLSEGGEVRFNGIKVGEVTDLGLDEKDPNNVIARIRVDSNTPVKADSRAELGLLGITGMTFIQIKAGSAEEPLLSKGIRPYPPRIKTDKTQLDKIFAGGEDLISSSTDTLNRVSRMFRDENVTRISNILANIEELTDVTSGEDGIAEDARRAIQALEGAGIAMNEAAVAVDAASVQFDANVALMTEETMALLKDMQGVVETADGAVTSIEGVLIDELSPDAQRVMRELSMTLQDVQMLVKRLDGVVGELERDPREFVLGDVKPYE</sequence>
<evidence type="ECO:0000313" key="4">
    <source>
        <dbReference type="Proteomes" id="UP001596492"/>
    </source>
</evidence>
<reference evidence="4" key="1">
    <citation type="journal article" date="2019" name="Int. J. Syst. Evol. Microbiol.">
        <title>The Global Catalogue of Microorganisms (GCM) 10K type strain sequencing project: providing services to taxonomists for standard genome sequencing and annotation.</title>
        <authorList>
            <consortium name="The Broad Institute Genomics Platform"/>
            <consortium name="The Broad Institute Genome Sequencing Center for Infectious Disease"/>
            <person name="Wu L."/>
            <person name="Ma J."/>
        </authorList>
    </citation>
    <scope>NUCLEOTIDE SEQUENCE [LARGE SCALE GENOMIC DNA]</scope>
    <source>
        <strain evidence="4">CCUG 51308</strain>
    </source>
</reference>
<feature type="transmembrane region" description="Helical" evidence="1">
    <location>
        <begin position="7"/>
        <end position="28"/>
    </location>
</feature>